<proteinExistence type="predicted"/>
<evidence type="ECO:0000313" key="2">
    <source>
        <dbReference type="Proteomes" id="UP001642487"/>
    </source>
</evidence>
<keyword evidence="2" id="KW-1185">Reference proteome</keyword>
<organism evidence="1 2">
    <name type="scientific">Citrullus colocynthis</name>
    <name type="common">colocynth</name>
    <dbReference type="NCBI Taxonomy" id="252529"/>
    <lineage>
        <taxon>Eukaryota</taxon>
        <taxon>Viridiplantae</taxon>
        <taxon>Streptophyta</taxon>
        <taxon>Embryophyta</taxon>
        <taxon>Tracheophyta</taxon>
        <taxon>Spermatophyta</taxon>
        <taxon>Magnoliopsida</taxon>
        <taxon>eudicotyledons</taxon>
        <taxon>Gunneridae</taxon>
        <taxon>Pentapetalae</taxon>
        <taxon>rosids</taxon>
        <taxon>fabids</taxon>
        <taxon>Cucurbitales</taxon>
        <taxon>Cucurbitaceae</taxon>
        <taxon>Benincaseae</taxon>
        <taxon>Citrullus</taxon>
    </lineage>
</organism>
<dbReference type="PANTHER" id="PTHR37379">
    <property type="entry name" value="OS01G0220500 PROTEIN"/>
    <property type="match status" value="1"/>
</dbReference>
<reference evidence="1 2" key="1">
    <citation type="submission" date="2024-03" db="EMBL/GenBank/DDBJ databases">
        <authorList>
            <person name="Gkanogiannis A."/>
            <person name="Becerra Lopez-Lavalle L."/>
        </authorList>
    </citation>
    <scope>NUCLEOTIDE SEQUENCE [LARGE SCALE GENOMIC DNA]</scope>
</reference>
<sequence length="121" mass="13738">MQENRYNGGHNCGGSGSGGGECYFVFMNYDPQYERLRADRSGEGANELDVYLSRKHDEILGRWLEPGSYRKISSFLIVDGFLVEITENQAKVLRCAEGVRVVEKNEDQPLINEKKRCEEGN</sequence>
<name>A0ABP0YY17_9ROSI</name>
<dbReference type="EMBL" id="OZ021740">
    <property type="protein sequence ID" value="CAK9324822.1"/>
    <property type="molecule type" value="Genomic_DNA"/>
</dbReference>
<evidence type="ECO:0000313" key="1">
    <source>
        <dbReference type="EMBL" id="CAK9324822.1"/>
    </source>
</evidence>
<dbReference type="PANTHER" id="PTHR37379:SF1">
    <property type="entry name" value="OS01G0220500 PROTEIN"/>
    <property type="match status" value="1"/>
</dbReference>
<dbReference type="Proteomes" id="UP001642487">
    <property type="component" value="Chromosome 6"/>
</dbReference>
<gene>
    <name evidence="1" type="ORF">CITCOLO1_LOCUS17068</name>
</gene>
<accession>A0ABP0YY17</accession>
<protein>
    <submittedName>
        <fullName evidence="1">Uncharacterized protein</fullName>
    </submittedName>
</protein>